<reference evidence="1" key="1">
    <citation type="submission" date="2018-02" db="EMBL/GenBank/DDBJ databases">
        <title>Rhizophora mucronata_Transcriptome.</title>
        <authorList>
            <person name="Meera S.P."/>
            <person name="Sreeshan A."/>
            <person name="Augustine A."/>
        </authorList>
    </citation>
    <scope>NUCLEOTIDE SEQUENCE</scope>
    <source>
        <tissue evidence="1">Leaf</tissue>
    </source>
</reference>
<proteinExistence type="predicted"/>
<evidence type="ECO:0000313" key="1">
    <source>
        <dbReference type="EMBL" id="MBX41129.1"/>
    </source>
</evidence>
<organism evidence="1">
    <name type="scientific">Rhizophora mucronata</name>
    <name type="common">Asiatic mangrove</name>
    <dbReference type="NCBI Taxonomy" id="61149"/>
    <lineage>
        <taxon>Eukaryota</taxon>
        <taxon>Viridiplantae</taxon>
        <taxon>Streptophyta</taxon>
        <taxon>Embryophyta</taxon>
        <taxon>Tracheophyta</taxon>
        <taxon>Spermatophyta</taxon>
        <taxon>Magnoliopsida</taxon>
        <taxon>eudicotyledons</taxon>
        <taxon>Gunneridae</taxon>
        <taxon>Pentapetalae</taxon>
        <taxon>rosids</taxon>
        <taxon>fabids</taxon>
        <taxon>Malpighiales</taxon>
        <taxon>Rhizophoraceae</taxon>
        <taxon>Rhizophora</taxon>
    </lineage>
</organism>
<accession>A0A2P2NFB4</accession>
<protein>
    <submittedName>
        <fullName evidence="1">Uncharacterized protein</fullName>
    </submittedName>
</protein>
<sequence length="50" mass="5933">METKEVLLLLPVQLGWYRNLIYWKLKFCHDSHCNKNGLSGERGIIHAYED</sequence>
<dbReference type="EMBL" id="GGEC01060645">
    <property type="protein sequence ID" value="MBX41129.1"/>
    <property type="molecule type" value="Transcribed_RNA"/>
</dbReference>
<dbReference type="AlphaFoldDB" id="A0A2P2NFB4"/>
<name>A0A2P2NFB4_RHIMU</name>